<protein>
    <submittedName>
        <fullName evidence="2">DUF3995 domain-containing protein</fullName>
    </submittedName>
</protein>
<dbReference type="RefSeq" id="WP_213126308.1">
    <property type="nucleotide sequence ID" value="NZ_JAGYPG010000003.1"/>
</dbReference>
<gene>
    <name evidence="2" type="ORF">KHA97_18890</name>
</gene>
<proteinExistence type="predicted"/>
<feature type="transmembrane region" description="Helical" evidence="1">
    <location>
        <begin position="86"/>
        <end position="112"/>
    </location>
</feature>
<organism evidence="2 3">
    <name type="scientific">Lederbergia citri</name>
    <dbReference type="NCBI Taxonomy" id="2833580"/>
    <lineage>
        <taxon>Bacteria</taxon>
        <taxon>Bacillati</taxon>
        <taxon>Bacillota</taxon>
        <taxon>Bacilli</taxon>
        <taxon>Bacillales</taxon>
        <taxon>Bacillaceae</taxon>
        <taxon>Lederbergia</taxon>
    </lineage>
</organism>
<keyword evidence="1" id="KW-0812">Transmembrane</keyword>
<evidence type="ECO:0000256" key="1">
    <source>
        <dbReference type="SAM" id="Phobius"/>
    </source>
</evidence>
<feature type="transmembrane region" description="Helical" evidence="1">
    <location>
        <begin position="7"/>
        <end position="28"/>
    </location>
</feature>
<feature type="transmembrane region" description="Helical" evidence="1">
    <location>
        <begin position="124"/>
        <end position="144"/>
    </location>
</feature>
<name>A0A942TIV4_9BACI</name>
<dbReference type="Pfam" id="PF13160">
    <property type="entry name" value="DUF3995"/>
    <property type="match status" value="1"/>
</dbReference>
<dbReference type="InterPro" id="IPR025058">
    <property type="entry name" value="DUF3995"/>
</dbReference>
<keyword evidence="1" id="KW-1133">Transmembrane helix</keyword>
<keyword evidence="3" id="KW-1185">Reference proteome</keyword>
<feature type="transmembrane region" description="Helical" evidence="1">
    <location>
        <begin position="52"/>
        <end position="74"/>
    </location>
</feature>
<evidence type="ECO:0000313" key="3">
    <source>
        <dbReference type="Proteomes" id="UP000681414"/>
    </source>
</evidence>
<dbReference type="AlphaFoldDB" id="A0A942TIV4"/>
<keyword evidence="1" id="KW-0472">Membrane</keyword>
<accession>A0A942TIV4</accession>
<reference evidence="2 3" key="1">
    <citation type="submission" date="2021-05" db="EMBL/GenBank/DDBJ databases">
        <title>Novel Bacillus species.</title>
        <authorList>
            <person name="Liu G."/>
        </authorList>
    </citation>
    <scope>NUCLEOTIDE SEQUENCE [LARGE SCALE GENOMIC DNA]</scope>
    <source>
        <strain evidence="3">FJAT-49780</strain>
    </source>
</reference>
<dbReference type="Proteomes" id="UP000681414">
    <property type="component" value="Unassembled WGS sequence"/>
</dbReference>
<evidence type="ECO:0000313" key="2">
    <source>
        <dbReference type="EMBL" id="MBS4197124.1"/>
    </source>
</evidence>
<comment type="caution">
    <text evidence="2">The sequence shown here is derived from an EMBL/GenBank/DDBJ whole genome shotgun (WGS) entry which is preliminary data.</text>
</comment>
<sequence length="158" mass="18022">MKVSQKIYIYSGCIWCVLFGFMSFYWALGGMIGVKTLGGTILKHAMERDSSFILIVWITGFLKLGGGLFLLLLLKSWPQKVHRIIYFIALIGGLFLFLYGLANFITLLLAFIGQLSMEIEGYALKWRLFFWEPFWMLGGVLFILSSSKFKQGISNDYG</sequence>
<dbReference type="EMBL" id="JAGYPG010000003">
    <property type="protein sequence ID" value="MBS4197124.1"/>
    <property type="molecule type" value="Genomic_DNA"/>
</dbReference>